<feature type="compositionally biased region" description="Polar residues" evidence="1">
    <location>
        <begin position="59"/>
        <end position="80"/>
    </location>
</feature>
<accession>A0A4S8ICM2</accession>
<dbReference type="PANTHER" id="PTHR37256:SF1">
    <property type="entry name" value="MYB-LIKE PROTEIN A"/>
    <property type="match status" value="1"/>
</dbReference>
<organism evidence="2 3">
    <name type="scientific">Musa balbisiana</name>
    <name type="common">Banana</name>
    <dbReference type="NCBI Taxonomy" id="52838"/>
    <lineage>
        <taxon>Eukaryota</taxon>
        <taxon>Viridiplantae</taxon>
        <taxon>Streptophyta</taxon>
        <taxon>Embryophyta</taxon>
        <taxon>Tracheophyta</taxon>
        <taxon>Spermatophyta</taxon>
        <taxon>Magnoliopsida</taxon>
        <taxon>Liliopsida</taxon>
        <taxon>Zingiberales</taxon>
        <taxon>Musaceae</taxon>
        <taxon>Musa</taxon>
    </lineage>
</organism>
<feature type="region of interest" description="Disordered" evidence="1">
    <location>
        <begin position="37"/>
        <end position="107"/>
    </location>
</feature>
<gene>
    <name evidence="2" type="ORF">C4D60_Mb02t22560</name>
</gene>
<evidence type="ECO:0000256" key="1">
    <source>
        <dbReference type="SAM" id="MobiDB-lite"/>
    </source>
</evidence>
<keyword evidence="3" id="KW-1185">Reference proteome</keyword>
<comment type="caution">
    <text evidence="2">The sequence shown here is derived from an EMBL/GenBank/DDBJ whole genome shotgun (WGS) entry which is preliminary data.</text>
</comment>
<proteinExistence type="predicted"/>
<name>A0A4S8ICM2_MUSBA</name>
<evidence type="ECO:0000313" key="3">
    <source>
        <dbReference type="Proteomes" id="UP000317650"/>
    </source>
</evidence>
<evidence type="ECO:0000313" key="2">
    <source>
        <dbReference type="EMBL" id="THU45873.1"/>
    </source>
</evidence>
<dbReference type="EMBL" id="PYDT01000011">
    <property type="protein sequence ID" value="THU45873.1"/>
    <property type="molecule type" value="Genomic_DNA"/>
</dbReference>
<protein>
    <submittedName>
        <fullName evidence="2">Uncharacterized protein</fullName>
    </submittedName>
</protein>
<dbReference type="Proteomes" id="UP000317650">
    <property type="component" value="Chromosome 2"/>
</dbReference>
<sequence length="412" mass="47006">MGRNSNSKHSNRIMVVEEPILQHPQLSGAYIRSLVKQLRSSTTKDPMKSKSRDGASAGKFSQHSANDSESLGETQQQQSPRPMKPLLPKKQVRRRLHTSKPYQERLLNMAEARREIVTALRLHRATMKQAEEQQQLEQHERQQQNQPPSPTLELSPAVLQDLKPELNDCRSNSRRYPPNNTFPNYAESTNLSHLAYSYFSWIYRPITPLSVPDNLNIPFPDQSLGLNLNFQNFNNNDNLFCNNLDMKSPILPSSLPTPSCSNSLTSIMSNTKVPFISKAYCQASGVAVDPTSASLHPRMDDDEIAEIRSIGEQHNMEWNDTMNLMTSTWWSMFLKNMEGDLCESEEVAEEGFHMFDEVSNLPYWLHSEGDAPQSCLFQQHMNSYYNEEDYLYDAALPCFDIGEIKGQDGDRV</sequence>
<dbReference type="AlphaFoldDB" id="A0A4S8ICM2"/>
<feature type="region of interest" description="Disordered" evidence="1">
    <location>
        <begin position="127"/>
        <end position="154"/>
    </location>
</feature>
<reference evidence="2 3" key="1">
    <citation type="journal article" date="2019" name="Nat. Plants">
        <title>Genome sequencing of Musa balbisiana reveals subgenome evolution and function divergence in polyploid bananas.</title>
        <authorList>
            <person name="Yao X."/>
        </authorList>
    </citation>
    <scope>NUCLEOTIDE SEQUENCE [LARGE SCALE GENOMIC DNA]</scope>
    <source>
        <strain evidence="3">cv. DH-PKW</strain>
        <tissue evidence="2">Leaves</tissue>
    </source>
</reference>
<dbReference type="PANTHER" id="PTHR37256">
    <property type="entry name" value="E1A-BINDING PROTEIN P400-LIKE"/>
    <property type="match status" value="1"/>
</dbReference>